<dbReference type="InterPro" id="IPR003607">
    <property type="entry name" value="HD/PDEase_dom"/>
</dbReference>
<dbReference type="AlphaFoldDB" id="A0A7V4TJD8"/>
<reference evidence="2" key="1">
    <citation type="journal article" date="2020" name="mSystems">
        <title>Genome- and Community-Level Interaction Insights into Carbon Utilization and Element Cycling Functions of Hydrothermarchaeota in Hydrothermal Sediment.</title>
        <authorList>
            <person name="Zhou Z."/>
            <person name="Liu Y."/>
            <person name="Xu W."/>
            <person name="Pan J."/>
            <person name="Luo Z.H."/>
            <person name="Li M."/>
        </authorList>
    </citation>
    <scope>NUCLEOTIDE SEQUENCE [LARGE SCALE GENOMIC DNA]</scope>
    <source>
        <strain evidence="2">SpSt-82</strain>
    </source>
</reference>
<dbReference type="Pfam" id="PF13328">
    <property type="entry name" value="HD_4"/>
    <property type="match status" value="1"/>
</dbReference>
<name>A0A7V4TJD8_9BACT</name>
<feature type="domain" description="HD/PDEase" evidence="1">
    <location>
        <begin position="27"/>
        <end position="148"/>
    </location>
</feature>
<gene>
    <name evidence="2" type="ORF">ENW11_11230</name>
</gene>
<dbReference type="SMART" id="SM00471">
    <property type="entry name" value="HDc"/>
    <property type="match status" value="1"/>
</dbReference>
<organism evidence="2">
    <name type="scientific">Candidatus Caldatribacterium saccharofermentans</name>
    <dbReference type="NCBI Taxonomy" id="1454753"/>
    <lineage>
        <taxon>Bacteria</taxon>
        <taxon>Pseudomonadati</taxon>
        <taxon>Atribacterota</taxon>
        <taxon>Atribacteria</taxon>
        <taxon>Atribacterales</taxon>
        <taxon>Candidatus Caldatribacteriaceae</taxon>
        <taxon>Candidatus Caldatribacterium</taxon>
    </lineage>
</organism>
<dbReference type="SUPFAM" id="SSF109604">
    <property type="entry name" value="HD-domain/PDEase-like"/>
    <property type="match status" value="1"/>
</dbReference>
<dbReference type="InterPro" id="IPR052194">
    <property type="entry name" value="MESH1"/>
</dbReference>
<dbReference type="PANTHER" id="PTHR46246:SF1">
    <property type="entry name" value="GUANOSINE-3',5'-BIS(DIPHOSPHATE) 3'-PYROPHOSPHOHYDROLASE MESH1"/>
    <property type="match status" value="1"/>
</dbReference>
<dbReference type="GO" id="GO:0008893">
    <property type="term" value="F:guanosine-3',5'-bis(diphosphate) 3'-diphosphatase activity"/>
    <property type="evidence" value="ECO:0007669"/>
    <property type="project" value="TreeGrafter"/>
</dbReference>
<accession>A0A7V4TJD8</accession>
<evidence type="ECO:0000313" key="2">
    <source>
        <dbReference type="EMBL" id="HGY40359.1"/>
    </source>
</evidence>
<sequence>MVNPERLFQAIAFAARAHEGEKRKGENPPPYICHPFFVGLELLRAGCDEDTVIAGILHDTLEDGFPGLPREEVVEALQKNFEARVVELIQGVTEPKDPNMTREEKERTWEERKLRYRERLSSLSPEVRAIACADMWANILEFWQTLQREGVKALEIFNVKDIGKKLEHWQQEINIFYEKDGEGKYPYLCLADRAREVLEDIRALVNRFGTGEHLEL</sequence>
<protein>
    <submittedName>
        <fullName evidence="2">HD domain-containing protein</fullName>
    </submittedName>
</protein>
<dbReference type="PANTHER" id="PTHR46246">
    <property type="entry name" value="GUANOSINE-3',5'-BIS(DIPHOSPHATE) 3'-PYROPHOSPHOHYDROLASE MESH1"/>
    <property type="match status" value="1"/>
</dbReference>
<proteinExistence type="predicted"/>
<comment type="caution">
    <text evidence="2">The sequence shown here is derived from an EMBL/GenBank/DDBJ whole genome shotgun (WGS) entry which is preliminary data.</text>
</comment>
<dbReference type="Gene3D" id="1.10.3210.10">
    <property type="entry name" value="Hypothetical protein af1432"/>
    <property type="match status" value="1"/>
</dbReference>
<evidence type="ECO:0000259" key="1">
    <source>
        <dbReference type="SMART" id="SM00471"/>
    </source>
</evidence>
<dbReference type="EMBL" id="DTIY01000091">
    <property type="protein sequence ID" value="HGY40359.1"/>
    <property type="molecule type" value="Genomic_DNA"/>
</dbReference>